<feature type="compositionally biased region" description="Low complexity" evidence="1">
    <location>
        <begin position="1660"/>
        <end position="1675"/>
    </location>
</feature>
<keyword evidence="4" id="KW-1185">Reference proteome</keyword>
<comment type="caution">
    <text evidence="3">The sequence shown here is derived from an EMBL/GenBank/DDBJ whole genome shotgun (WGS) entry which is preliminary data.</text>
</comment>
<accession>A0A9W6SXI6</accession>
<feature type="domain" description="RAVE complex protein Rav1 C-terminal" evidence="2">
    <location>
        <begin position="882"/>
        <end position="1566"/>
    </location>
</feature>
<dbReference type="Pfam" id="PF12234">
    <property type="entry name" value="Rav1p_C"/>
    <property type="match status" value="1"/>
</dbReference>
<organism evidence="3 4">
    <name type="scientific">Candida boidinii</name>
    <name type="common">Yeast</name>
    <dbReference type="NCBI Taxonomy" id="5477"/>
    <lineage>
        <taxon>Eukaryota</taxon>
        <taxon>Fungi</taxon>
        <taxon>Dikarya</taxon>
        <taxon>Ascomycota</taxon>
        <taxon>Saccharomycotina</taxon>
        <taxon>Pichiomycetes</taxon>
        <taxon>Pichiales</taxon>
        <taxon>Pichiaceae</taxon>
        <taxon>Ogataea</taxon>
        <taxon>Ogataea/Candida clade</taxon>
    </lineage>
</organism>
<gene>
    <name evidence="3" type="ORF">Cboi02_000037600</name>
</gene>
<dbReference type="InterPro" id="IPR036322">
    <property type="entry name" value="WD40_repeat_dom_sf"/>
</dbReference>
<reference evidence="3" key="1">
    <citation type="submission" date="2023-04" db="EMBL/GenBank/DDBJ databases">
        <title>Candida boidinii NBRC 10035.</title>
        <authorList>
            <person name="Ichikawa N."/>
            <person name="Sato H."/>
            <person name="Tonouchi N."/>
        </authorList>
    </citation>
    <scope>NUCLEOTIDE SEQUENCE</scope>
    <source>
        <strain evidence="3">NBRC 10035</strain>
    </source>
</reference>
<evidence type="ECO:0000313" key="3">
    <source>
        <dbReference type="EMBL" id="GME66938.1"/>
    </source>
</evidence>
<proteinExistence type="predicted"/>
<dbReference type="Proteomes" id="UP001165120">
    <property type="component" value="Unassembled WGS sequence"/>
</dbReference>
<dbReference type="InterPro" id="IPR022033">
    <property type="entry name" value="Rav1p_C"/>
</dbReference>
<dbReference type="SMART" id="SM00320">
    <property type="entry name" value="WD40"/>
    <property type="match status" value="3"/>
</dbReference>
<dbReference type="GO" id="GO:0043291">
    <property type="term" value="C:RAVE complex"/>
    <property type="evidence" value="ECO:0007669"/>
    <property type="project" value="TreeGrafter"/>
</dbReference>
<evidence type="ECO:0000256" key="1">
    <source>
        <dbReference type="SAM" id="MobiDB-lite"/>
    </source>
</evidence>
<dbReference type="InterPro" id="IPR015943">
    <property type="entry name" value="WD40/YVTN_repeat-like_dom_sf"/>
</dbReference>
<protein>
    <submittedName>
        <fullName evidence="3">Unnamed protein product</fullName>
    </submittedName>
</protein>
<evidence type="ECO:0000313" key="4">
    <source>
        <dbReference type="Proteomes" id="UP001165120"/>
    </source>
</evidence>
<dbReference type="EMBL" id="BSXN01000066">
    <property type="protein sequence ID" value="GME66938.1"/>
    <property type="molecule type" value="Genomic_DNA"/>
</dbReference>
<dbReference type="Gene3D" id="2.130.10.10">
    <property type="entry name" value="YVTN repeat-like/Quinoprotein amine dehydrogenase"/>
    <property type="match status" value="1"/>
</dbReference>
<dbReference type="SUPFAM" id="SSF50978">
    <property type="entry name" value="WD40 repeat-like"/>
    <property type="match status" value="1"/>
</dbReference>
<feature type="compositionally biased region" description="Polar residues" evidence="1">
    <location>
        <begin position="1644"/>
        <end position="1656"/>
    </location>
</feature>
<dbReference type="InterPro" id="IPR001680">
    <property type="entry name" value="WD40_rpt"/>
</dbReference>
<evidence type="ECO:0000259" key="2">
    <source>
        <dbReference type="Pfam" id="PF12234"/>
    </source>
</evidence>
<dbReference type="PANTHER" id="PTHR13950:SF9">
    <property type="entry name" value="RABCONNECTIN-3A"/>
    <property type="match status" value="1"/>
</dbReference>
<name>A0A9W6SXI6_CANBO</name>
<feature type="region of interest" description="Disordered" evidence="1">
    <location>
        <begin position="1632"/>
        <end position="1708"/>
    </location>
</feature>
<dbReference type="PANTHER" id="PTHR13950">
    <property type="entry name" value="RABCONNECTIN-RELATED"/>
    <property type="match status" value="1"/>
</dbReference>
<dbReference type="GO" id="GO:0007035">
    <property type="term" value="P:vacuolar acidification"/>
    <property type="evidence" value="ECO:0007669"/>
    <property type="project" value="TreeGrafter"/>
</dbReference>
<sequence>MTLNILPGEPNRSPACVSLVNWNAIQILCYCSGNNLVILTKGCQHLQTIYLPKNASVVDINRINGKIAVSLDNQINIYTPKISNFYNFTFSGSDDISELKIEWELETEIFNKNDTSTINCISWSDSCDSRDEEMNSNQFFGLPDEYNSEVSCELVTGSDKSLTLWRLYYKDIQGEKKIHKRQLWYKEQPNPVYMVKFSPNSTAIASIGFFDKLVKLWHRVSYGIESSDFDLTYLPHNAQVSNIRWRKPLINMKPTKTNTEAQTVASSSAASISRTYNSVVDLSSISTTMAASKEHNVLYTIASDSIMRIYSTLYNEHGYTISLSGSLDMWEGTPVNERKGEKFCLILDNSILNYGLLKLLDTYETNPTFLSNNDSENNILSLPKDKRIDTNNVLDFNNNNTTNIINSASSVSFNIDSNSFDGIRSRSNSNVSMGLNIEEHLANLYDEKLEICLIINEKGEINMYKIKNLNSSVPSPLVFTKMNQKFTNGNNNNNNTSHVSSNNNIGSKYTETSIQLGPNCLPKDCRSVFFQDFSLSVMNDKNELSLIVHDLFKDSIRHIGFNFKDLFLFNSYDYENESKINGGSNFSSTSMNNVQKTLSSENSTFLSPDFLSKELQKIKKPMVSVIGELEHKFTGHNKSIQSIVRSADGSSILSVTRFCENYLWIPLELSNNNKTLSKKAVIVTPSRIINANIWLGGKYCIVLVEGELICFDSRFESLYQGDQPKLAPICGSIKINKSDEPVCLISLPEDSEKILHVVAIYKDRSCIAWEINLVDDGRTAEITECPIDNLPNGFTSRLPSSLHINLLNGKKQTIDSSVGNHKTLSLDTSEEIYMSTAIDPMGWKVSLNATSQRDLLSTIDQNGFVRIYTCEVVRDSQKKNSSSPLSIRWKLKHSFMTGIEEAKKIKASSIHKLAIVDKAGKKLHIWDYLRGTLEYEEDFSDDVDDSHKSFVSRIFNSSHKIDAVINDIDWTCTVNNQSILAVGFNSHSLLYTQLRYDYTNNSPTFCPIKLVDITDQTTHKIGDSVWLADGLLAIGSGNQFYISDKSLDPTTDVVTRHAIGAQEILAYDIFHLCSALNGPLPLYHPQFIIQSLFYGKFSMVEKILCVLCEKLRKLDLNGGDIHSFLDPVLGLILWDILQSETNKSKLNTKIASNKFNTKSSGGSDMNRYKDLFHNNSSNDDKEIFTSETAKILSEKLQKHKLPFLTGHQQITLVSTIEIVSSIRKNYSDILDECGIRFYLGVKLFQLNLTKRITGQNLSIRMRDINFALHSDSKDLLLNIISEQCNLRIDLEDAKRYGLMYWLDNYKLREEMEKFAKNQFFKNTEANNGAKDPSCCALLYLALRKKQILLGLWKTASGNSEQSKMIKFLNNDFNEKRWKSAALKNAFVLLSKHRYRDSATFFLLADSLKDAVSVIIKNLNDLPLAIAVARCYEKCDDGPVLKKLLLTQILPDALTKGKKWTISWIFWLLGDKISSIQSLVKSYQDIAYMVNENEKYNDLFKTVPQDQIVNITTNDPILLMLYDVLRRKDSTYYKGATDLTSEEEFEFVLSVASMHERMGCDYLSLYLLRNWEFISTTKEEDNLSLTSQIEKKNLNTLRRRKSMSNGTSINSAADPGAGMPSILDGFGDFGMSPTSTVPPARAINGNGNTRLGTTSTDPLLRRLSSSGGTLGSTTTSTEDEEKKKKFGNRVAPPPSAFAEPDMSSFNFGF</sequence>
<dbReference type="InterPro" id="IPR052208">
    <property type="entry name" value="DmX-like/RAVE_component"/>
</dbReference>